<dbReference type="Proteomes" id="UP000886885">
    <property type="component" value="Chromosome 7A"/>
</dbReference>
<protein>
    <submittedName>
        <fullName evidence="1">Uncharacterized protein</fullName>
    </submittedName>
</protein>
<accession>A0A8X7ZRS5</accession>
<comment type="caution">
    <text evidence="1">The sequence shown here is derived from an EMBL/GenBank/DDBJ whole genome shotgun (WGS) entry which is preliminary data.</text>
</comment>
<evidence type="ECO:0000313" key="1">
    <source>
        <dbReference type="EMBL" id="KAG6768070.1"/>
    </source>
</evidence>
<dbReference type="EMBL" id="JAAWWB010000013">
    <property type="protein sequence ID" value="KAG6768070.1"/>
    <property type="molecule type" value="Genomic_DNA"/>
</dbReference>
<reference evidence="1" key="1">
    <citation type="journal article" date="2020" name="bioRxiv">
        <title>Hybrid origin of Populus tomentosa Carr. identified through genome sequencing and phylogenomic analysis.</title>
        <authorList>
            <person name="An X."/>
            <person name="Gao K."/>
            <person name="Chen Z."/>
            <person name="Li J."/>
            <person name="Yang X."/>
            <person name="Yang X."/>
            <person name="Zhou J."/>
            <person name="Guo T."/>
            <person name="Zhao T."/>
            <person name="Huang S."/>
            <person name="Miao D."/>
            <person name="Khan W.U."/>
            <person name="Rao P."/>
            <person name="Ye M."/>
            <person name="Lei B."/>
            <person name="Liao W."/>
            <person name="Wang J."/>
            <person name="Ji L."/>
            <person name="Li Y."/>
            <person name="Guo B."/>
            <person name="Mustafa N.S."/>
            <person name="Li S."/>
            <person name="Yun Q."/>
            <person name="Keller S.R."/>
            <person name="Mao J."/>
            <person name="Zhang R."/>
            <person name="Strauss S.H."/>
        </authorList>
    </citation>
    <scope>NUCLEOTIDE SEQUENCE</scope>
    <source>
        <strain evidence="1">GM15</strain>
        <tissue evidence="1">Leaf</tissue>
    </source>
</reference>
<keyword evidence="2" id="KW-1185">Reference proteome</keyword>
<organism evidence="1 2">
    <name type="scientific">Populus tomentosa</name>
    <name type="common">Chinese white poplar</name>
    <dbReference type="NCBI Taxonomy" id="118781"/>
    <lineage>
        <taxon>Eukaryota</taxon>
        <taxon>Viridiplantae</taxon>
        <taxon>Streptophyta</taxon>
        <taxon>Embryophyta</taxon>
        <taxon>Tracheophyta</taxon>
        <taxon>Spermatophyta</taxon>
        <taxon>Magnoliopsida</taxon>
        <taxon>eudicotyledons</taxon>
        <taxon>Gunneridae</taxon>
        <taxon>Pentapetalae</taxon>
        <taxon>rosids</taxon>
        <taxon>fabids</taxon>
        <taxon>Malpighiales</taxon>
        <taxon>Salicaceae</taxon>
        <taxon>Saliceae</taxon>
        <taxon>Populus</taxon>
    </lineage>
</organism>
<sequence length="234" mass="26234">MPKVLPDLGCPLITILDTKHHLRDIPVAGKVRLYLDGINLMAYKVLLCGSANEVVLYWESTNPQPANNKGSTIKGRDAAFIGPVKVNLQFLMKTRLEWLCIFCQEELQKKLVKRTYYLKKTILLKQMVPLFGSYAKSLFVAESTLMFASNGSHIGFAKMVQGYRLSTSDDHAIELSLIEKHFRVPIPQQVHWQETLRGYVAGILTTHRVLMVSADLDILASSSAKFDKGLPSIS</sequence>
<evidence type="ECO:0000313" key="2">
    <source>
        <dbReference type="Proteomes" id="UP000886885"/>
    </source>
</evidence>
<proteinExistence type="predicted"/>
<dbReference type="AlphaFoldDB" id="A0A8X7ZRS5"/>
<gene>
    <name evidence="1" type="ORF">POTOM_026967</name>
</gene>
<name>A0A8X7ZRS5_POPTO</name>
<dbReference type="OrthoDB" id="1701987at2759"/>